<dbReference type="Pfam" id="PF26154">
    <property type="entry name" value="DUF8042"/>
    <property type="match status" value="1"/>
</dbReference>
<dbReference type="RefSeq" id="WP_289215826.1">
    <property type="nucleotide sequence ID" value="NZ_JAPVRC010000004.1"/>
</dbReference>
<sequence>MRQRTVEEQEMLYEYMQVLTGVSEAFQYLDGANMNDQRPKIVFRDTIMAFEKMHRSHTHIVDVLDDPFYSQELLTDFHDVIVVFEEWVQAKAADKKSLTLNQQLIPSFERWKSKMQAHIFPYISH</sequence>
<proteinExistence type="predicted"/>
<evidence type="ECO:0000259" key="1">
    <source>
        <dbReference type="Pfam" id="PF26154"/>
    </source>
</evidence>
<keyword evidence="3" id="KW-1185">Reference proteome</keyword>
<name>A0ABW2K6W0_9BACI</name>
<feature type="domain" description="DUF8042" evidence="1">
    <location>
        <begin position="7"/>
        <end position="120"/>
    </location>
</feature>
<evidence type="ECO:0000313" key="2">
    <source>
        <dbReference type="EMBL" id="MFC7321892.1"/>
    </source>
</evidence>
<organism evidence="2 3">
    <name type="scientific">Halobacillus campisalis</name>
    <dbReference type="NCBI Taxonomy" id="435909"/>
    <lineage>
        <taxon>Bacteria</taxon>
        <taxon>Bacillati</taxon>
        <taxon>Bacillota</taxon>
        <taxon>Bacilli</taxon>
        <taxon>Bacillales</taxon>
        <taxon>Bacillaceae</taxon>
        <taxon>Halobacillus</taxon>
    </lineage>
</organism>
<dbReference type="Proteomes" id="UP001596494">
    <property type="component" value="Unassembled WGS sequence"/>
</dbReference>
<reference evidence="3" key="1">
    <citation type="journal article" date="2019" name="Int. J. Syst. Evol. Microbiol.">
        <title>The Global Catalogue of Microorganisms (GCM) 10K type strain sequencing project: providing services to taxonomists for standard genome sequencing and annotation.</title>
        <authorList>
            <consortium name="The Broad Institute Genomics Platform"/>
            <consortium name="The Broad Institute Genome Sequencing Center for Infectious Disease"/>
            <person name="Wu L."/>
            <person name="Ma J."/>
        </authorList>
    </citation>
    <scope>NUCLEOTIDE SEQUENCE [LARGE SCALE GENOMIC DNA]</scope>
    <source>
        <strain evidence="3">CCUG 73951</strain>
    </source>
</reference>
<dbReference type="InterPro" id="IPR058355">
    <property type="entry name" value="DUF8042"/>
</dbReference>
<accession>A0ABW2K6W0</accession>
<protein>
    <recommendedName>
        <fullName evidence="1">DUF8042 domain-containing protein</fullName>
    </recommendedName>
</protein>
<comment type="caution">
    <text evidence="2">The sequence shown here is derived from an EMBL/GenBank/DDBJ whole genome shotgun (WGS) entry which is preliminary data.</text>
</comment>
<gene>
    <name evidence="2" type="ORF">ACFQMN_13475</name>
</gene>
<dbReference type="EMBL" id="JBHTBY010000011">
    <property type="protein sequence ID" value="MFC7321892.1"/>
    <property type="molecule type" value="Genomic_DNA"/>
</dbReference>
<evidence type="ECO:0000313" key="3">
    <source>
        <dbReference type="Proteomes" id="UP001596494"/>
    </source>
</evidence>